<keyword evidence="2 5" id="KW-0812">Transmembrane</keyword>
<dbReference type="AlphaFoldDB" id="A0A180GV80"/>
<dbReference type="InterPro" id="IPR045014">
    <property type="entry name" value="TM41A/B"/>
</dbReference>
<feature type="transmembrane region" description="Helical" evidence="5">
    <location>
        <begin position="162"/>
        <end position="183"/>
    </location>
</feature>
<feature type="transmembrane region" description="Helical" evidence="5">
    <location>
        <begin position="89"/>
        <end position="111"/>
    </location>
</feature>
<evidence type="ECO:0000313" key="7">
    <source>
        <dbReference type="EnsemblFungi" id="PTTG_10925-t43_1-p1"/>
    </source>
</evidence>
<evidence type="ECO:0000256" key="2">
    <source>
        <dbReference type="ARBA" id="ARBA00022692"/>
    </source>
</evidence>
<evidence type="ECO:0000313" key="6">
    <source>
        <dbReference type="EMBL" id="OAV95893.1"/>
    </source>
</evidence>
<dbReference type="Proteomes" id="UP000005240">
    <property type="component" value="Unassembled WGS sequence"/>
</dbReference>
<reference evidence="7 8" key="3">
    <citation type="journal article" date="2017" name="G3 (Bethesda)">
        <title>Comparative analysis highlights variable genome content of wheat rusts and divergence of the mating loci.</title>
        <authorList>
            <person name="Cuomo C.A."/>
            <person name="Bakkeren G."/>
            <person name="Khalil H.B."/>
            <person name="Panwar V."/>
            <person name="Joly D."/>
            <person name="Linning R."/>
            <person name="Sakthikumar S."/>
            <person name="Song X."/>
            <person name="Adiconis X."/>
            <person name="Fan L."/>
            <person name="Goldberg J.M."/>
            <person name="Levin J.Z."/>
            <person name="Young S."/>
            <person name="Zeng Q."/>
            <person name="Anikster Y."/>
            <person name="Bruce M."/>
            <person name="Wang M."/>
            <person name="Yin C."/>
            <person name="McCallum B."/>
            <person name="Szabo L.J."/>
            <person name="Hulbert S."/>
            <person name="Chen X."/>
            <person name="Fellers J.P."/>
        </authorList>
    </citation>
    <scope>NUCLEOTIDE SEQUENCE</scope>
    <source>
        <strain evidence="7">isolate 1-1 / race 1 (BBBD)</strain>
        <strain evidence="8">Isolate 1-1 / race 1 (BBBD)</strain>
    </source>
</reference>
<dbReference type="OrthoDB" id="3364966at2759"/>
<feature type="transmembrane region" description="Helical" evidence="5">
    <location>
        <begin position="47"/>
        <end position="68"/>
    </location>
</feature>
<reference evidence="6" key="2">
    <citation type="submission" date="2016-05" db="EMBL/GenBank/DDBJ databases">
        <title>Comparative analysis highlights variable genome content of wheat rusts and divergence of the mating loci.</title>
        <authorList>
            <person name="Cuomo C.A."/>
            <person name="Bakkeren G."/>
            <person name="Szabo L."/>
            <person name="Khalil H."/>
            <person name="Joly D."/>
            <person name="Goldberg J."/>
            <person name="Young S."/>
            <person name="Zeng Q."/>
            <person name="Fellers J."/>
        </authorList>
    </citation>
    <scope>NUCLEOTIDE SEQUENCE [LARGE SCALE GENOMIC DNA]</scope>
    <source>
        <strain evidence="6">1-1 BBBD Race 1</strain>
    </source>
</reference>
<protein>
    <submittedName>
        <fullName evidence="7">Golgi apparatus membrane protein TVP38</fullName>
    </submittedName>
</protein>
<organism evidence="6">
    <name type="scientific">Puccinia triticina (isolate 1-1 / race 1 (BBBD))</name>
    <name type="common">Brown leaf rust fungus</name>
    <dbReference type="NCBI Taxonomy" id="630390"/>
    <lineage>
        <taxon>Eukaryota</taxon>
        <taxon>Fungi</taxon>
        <taxon>Dikarya</taxon>
        <taxon>Basidiomycota</taxon>
        <taxon>Pucciniomycotina</taxon>
        <taxon>Pucciniomycetes</taxon>
        <taxon>Pucciniales</taxon>
        <taxon>Pucciniaceae</taxon>
        <taxon>Puccinia</taxon>
    </lineage>
</organism>
<reference evidence="6" key="1">
    <citation type="submission" date="2009-11" db="EMBL/GenBank/DDBJ databases">
        <authorList>
            <consortium name="The Broad Institute Genome Sequencing Platform"/>
            <person name="Ward D."/>
            <person name="Feldgarden M."/>
            <person name="Earl A."/>
            <person name="Young S.K."/>
            <person name="Zeng Q."/>
            <person name="Koehrsen M."/>
            <person name="Alvarado L."/>
            <person name="Berlin A."/>
            <person name="Bochicchio J."/>
            <person name="Borenstein D."/>
            <person name="Chapman S.B."/>
            <person name="Chen Z."/>
            <person name="Engels R."/>
            <person name="Freedman E."/>
            <person name="Gellesch M."/>
            <person name="Goldberg J."/>
            <person name="Griggs A."/>
            <person name="Gujja S."/>
            <person name="Heilman E."/>
            <person name="Heiman D."/>
            <person name="Hepburn T."/>
            <person name="Howarth C."/>
            <person name="Jen D."/>
            <person name="Larson L."/>
            <person name="Lewis B."/>
            <person name="Mehta T."/>
            <person name="Park D."/>
            <person name="Pearson M."/>
            <person name="Roberts A."/>
            <person name="Saif S."/>
            <person name="Shea T."/>
            <person name="Shenoy N."/>
            <person name="Sisk P."/>
            <person name="Stolte C."/>
            <person name="Sykes S."/>
            <person name="Thomson T."/>
            <person name="Walk T."/>
            <person name="White J."/>
            <person name="Yandava C."/>
            <person name="Izard J."/>
            <person name="Baranova O.V."/>
            <person name="Blanton J.M."/>
            <person name="Tanner A.C."/>
            <person name="Dewhirst F.E."/>
            <person name="Haas B."/>
            <person name="Nusbaum C."/>
            <person name="Birren B."/>
        </authorList>
    </citation>
    <scope>NUCLEOTIDE SEQUENCE [LARGE SCALE GENOMIC DNA]</scope>
    <source>
        <strain evidence="6">1-1 BBBD Race 1</strain>
    </source>
</reference>
<dbReference type="STRING" id="630390.A0A180GV80"/>
<dbReference type="GO" id="GO:0016020">
    <property type="term" value="C:membrane"/>
    <property type="evidence" value="ECO:0007669"/>
    <property type="project" value="UniProtKB-SubCell"/>
</dbReference>
<evidence type="ECO:0000256" key="1">
    <source>
        <dbReference type="ARBA" id="ARBA00004141"/>
    </source>
</evidence>
<evidence type="ECO:0000256" key="5">
    <source>
        <dbReference type="SAM" id="Phobius"/>
    </source>
</evidence>
<evidence type="ECO:0000256" key="3">
    <source>
        <dbReference type="ARBA" id="ARBA00022989"/>
    </source>
</evidence>
<evidence type="ECO:0000313" key="8">
    <source>
        <dbReference type="Proteomes" id="UP000005240"/>
    </source>
</evidence>
<gene>
    <name evidence="6" type="ORF">PTTG_10925</name>
</gene>
<proteinExistence type="predicted"/>
<keyword evidence="8" id="KW-1185">Reference proteome</keyword>
<keyword evidence="4 5" id="KW-0472">Membrane</keyword>
<keyword evidence="3 5" id="KW-1133">Transmembrane helix</keyword>
<dbReference type="PANTHER" id="PTHR43220">
    <property type="match status" value="1"/>
</dbReference>
<dbReference type="PANTHER" id="PTHR43220:SF21">
    <property type="entry name" value="TRANSMEMBRANE PROTEIN 41A"/>
    <property type="match status" value="1"/>
</dbReference>
<evidence type="ECO:0000256" key="4">
    <source>
        <dbReference type="ARBA" id="ARBA00023136"/>
    </source>
</evidence>
<sequence>MCSGHPFYRSTSGYPERIQRLKHLVQILLTRTEPAQPIYLSASGPHVLLVGVSIYITLCLASGLLYLAKPTSLELITHQISHLRTYSHFSVPGTTLLNILIGAIYPIWIAAPLSCLLTALGSTTTYLLIRTARPLFVRFIPRPLILIQRAFNPFRLKGSPEIASYILISGPLPIFPYAALNLASSILKHPILSFFWNILIRSLP</sequence>
<dbReference type="VEuPathDB" id="FungiDB:PTTG_10925"/>
<name>A0A180GV80_PUCT1</name>
<reference evidence="7" key="4">
    <citation type="submission" date="2025-05" db="UniProtKB">
        <authorList>
            <consortium name="EnsemblFungi"/>
        </authorList>
    </citation>
    <scope>IDENTIFICATION</scope>
    <source>
        <strain evidence="7">isolate 1-1 / race 1 (BBBD)</strain>
    </source>
</reference>
<dbReference type="EMBL" id="ADAS02000024">
    <property type="protein sequence ID" value="OAV95893.1"/>
    <property type="molecule type" value="Genomic_DNA"/>
</dbReference>
<dbReference type="EnsemblFungi" id="PTTG_10925-t43_1">
    <property type="protein sequence ID" value="PTTG_10925-t43_1-p1"/>
    <property type="gene ID" value="PTTG_10925"/>
</dbReference>
<accession>A0A180GV80</accession>
<comment type="subcellular location">
    <subcellularLocation>
        <location evidence="1">Membrane</location>
        <topology evidence="1">Multi-pass membrane protein</topology>
    </subcellularLocation>
</comment>